<feature type="domain" description="PDZ" evidence="15">
    <location>
        <begin position="1047"/>
        <end position="1133"/>
    </location>
</feature>
<dbReference type="CDD" id="cd14473">
    <property type="entry name" value="FERM_B-lobe"/>
    <property type="match status" value="1"/>
</dbReference>
<evidence type="ECO:0000256" key="4">
    <source>
        <dbReference type="ARBA" id="ARBA00022490"/>
    </source>
</evidence>
<protein>
    <recommendedName>
        <fullName evidence="8">Tyrosine-protein phosphatase non-receptor type 13</fullName>
        <ecNumber evidence="8">3.1.3.48</ecNumber>
    </recommendedName>
</protein>
<keyword evidence="8" id="KW-0904">Protein phosphatase</keyword>
<feature type="domain" description="Tyrosine-protein phosphatase" evidence="12">
    <location>
        <begin position="2030"/>
        <end position="2284"/>
    </location>
</feature>
<dbReference type="Gene3D" id="1.10.510.10">
    <property type="entry name" value="Transferase(Phosphotransferase) domain 1"/>
    <property type="match status" value="1"/>
</dbReference>
<dbReference type="InterPro" id="IPR000387">
    <property type="entry name" value="Tyr_Pase_dom"/>
</dbReference>
<dbReference type="InterPro" id="IPR018980">
    <property type="entry name" value="FERM_PH-like_C"/>
</dbReference>
<dbReference type="SUPFAM" id="SSF47031">
    <property type="entry name" value="Second domain of FERM"/>
    <property type="match status" value="1"/>
</dbReference>
<feature type="region of interest" description="Disordered" evidence="11">
    <location>
        <begin position="1465"/>
        <end position="1489"/>
    </location>
</feature>
<dbReference type="EC" id="3.1.3.48" evidence="8"/>
<feature type="region of interest" description="Disordered" evidence="11">
    <location>
        <begin position="1897"/>
        <end position="1955"/>
    </location>
</feature>
<evidence type="ECO:0000256" key="2">
    <source>
        <dbReference type="ARBA" id="ARBA00004245"/>
    </source>
</evidence>
<feature type="region of interest" description="Disordered" evidence="11">
    <location>
        <begin position="961"/>
        <end position="1002"/>
    </location>
</feature>
<accession>A0A3Q3AQ24</accession>
<feature type="binding site" evidence="10">
    <location>
        <position position="2269"/>
    </location>
    <ligand>
        <name>substrate</name>
    </ligand>
</feature>
<dbReference type="InterPro" id="IPR012153">
    <property type="entry name" value="PTPN13"/>
</dbReference>
<feature type="compositionally biased region" description="Basic and acidic residues" evidence="11">
    <location>
        <begin position="1908"/>
        <end position="1920"/>
    </location>
</feature>
<feature type="compositionally biased region" description="Low complexity" evidence="11">
    <location>
        <begin position="1211"/>
        <end position="1221"/>
    </location>
</feature>
<keyword evidence="6 8" id="KW-0206">Cytoskeleton</keyword>
<dbReference type="InterPro" id="IPR011993">
    <property type="entry name" value="PH-like_dom_sf"/>
</dbReference>
<evidence type="ECO:0000259" key="15">
    <source>
        <dbReference type="PROSITE" id="PS50106"/>
    </source>
</evidence>
<dbReference type="CDD" id="cd06792">
    <property type="entry name" value="PDZ2-PTPN13_FRMPD2-like"/>
    <property type="match status" value="1"/>
</dbReference>
<evidence type="ECO:0000256" key="10">
    <source>
        <dbReference type="PIRSR" id="PIRSR000933-51"/>
    </source>
</evidence>
<dbReference type="InterPro" id="IPR014352">
    <property type="entry name" value="FERM/acyl-CoA-bd_prot_sf"/>
</dbReference>
<feature type="domain" description="PDZ" evidence="15">
    <location>
        <begin position="1599"/>
        <end position="1679"/>
    </location>
</feature>
<feature type="compositionally biased region" description="Polar residues" evidence="11">
    <location>
        <begin position="961"/>
        <end position="989"/>
    </location>
</feature>
<dbReference type="PROSITE" id="PS51377">
    <property type="entry name" value="KIND"/>
    <property type="match status" value="1"/>
</dbReference>
<dbReference type="InterPro" id="IPR000299">
    <property type="entry name" value="FERM_domain"/>
</dbReference>
<comment type="function">
    <text evidence="8">Regulates negatively FAS-induced apoptosis and NGFR-mediated pro-apoptotic signaling.</text>
</comment>
<keyword evidence="8" id="KW-0378">Hydrolase</keyword>
<dbReference type="OMA" id="ESPPHTI"/>
<dbReference type="PROSITE" id="PS50056">
    <property type="entry name" value="TYR_PHOSPHATASE_2"/>
    <property type="match status" value="1"/>
</dbReference>
<dbReference type="SMART" id="SM00750">
    <property type="entry name" value="KIND"/>
    <property type="match status" value="1"/>
</dbReference>
<dbReference type="FunFam" id="2.30.42.10:FF:000105">
    <property type="entry name" value="Tyrosine-protein phosphatase non-receptor type 13"/>
    <property type="match status" value="1"/>
</dbReference>
<dbReference type="CDD" id="cd13187">
    <property type="entry name" value="FERM_C_PTPH13"/>
    <property type="match status" value="1"/>
</dbReference>
<comment type="similarity">
    <text evidence="3 8">Belongs to the protein-tyrosine phosphatase family. Non-receptor class subfamily.</text>
</comment>
<comment type="subcellular location">
    <subcellularLocation>
        <location evidence="2 8">Cytoplasm</location>
        <location evidence="2 8">Cytoskeleton</location>
    </subcellularLocation>
    <subcellularLocation>
        <location evidence="1">Nucleus</location>
    </subcellularLocation>
</comment>
<dbReference type="Gene3D" id="1.20.80.10">
    <property type="match status" value="1"/>
</dbReference>
<keyword evidence="5" id="KW-0677">Repeat</keyword>
<dbReference type="PIRSF" id="PIRSF000933">
    <property type="entry name" value="Tyr-Ptase_nr13"/>
    <property type="match status" value="1"/>
</dbReference>
<dbReference type="GeneTree" id="ENSGT00940000155133"/>
<dbReference type="Pfam" id="PF09380">
    <property type="entry name" value="FERM_C"/>
    <property type="match status" value="1"/>
</dbReference>
<sequence length="2296" mass="254880">MHVSLAEALQVRGGPLQEEEVWAVLSQSAESLQELFHKDPAAMGFIISPWSLLLMPSGNISFADEYVTQQDLKAFTAPEVLEGTSLTSVSDMEKMHMYSLGMTLFWGADYEIPQSQPMKLGEHLNSLLLNMCDDVTVSRMSLRTVLDICSKHIRNSSCDPPFSYIRKLVRLVLGSLSQLDGLVTDRESLPERSKEIRERLRGKGLPSGRSAAPRVLGRYRAKIQEQTFLNRGLSRSMGALPIQDLLKGDESGAPQALSDYHSNSESSTEFYPRAPSLSLPFLSGDRGPSQPRKTWASSVDLARIDPEALRFGALEDARRGSSALSTHSVGRRKMPLSVPKELDYGYSEFGGLQNRRSHNFSALSAGSGLPDAYDRVKERRRKLEALQQAVDDPHRTYQRYHSDYSSSSESPSVTSDPDYRQASSQTPACVLRRDFRSSCLFLCRQNEGTADDGLVGAELLLQRQEEVERLQSHLAKRLSRANFYPADEPLIDPQDPLYISSISLRKNKNYLGPEFVKMASEPCVPLTVPSSIMKRGKGEEVQRKVGVVLLNGQKLELSCDVKALCKDVFDMVVAHIGLVEHHLFSLAYLKENEFFFIDSDAKLVKVAPNGWKEDPKKRRSDVAFTLFLRIKFFLDDVNLIQHTMTKHQYYLQLRKDILEERLRCSTENALLLASLALQAEFGDYQPELYGKTYFRLEQYMPVSALDKVEHTALREELPKLHSNYYGSSEYEAEFEFLKVSQRLVEYGVHFHRVLPEKRSQTGIMLGVSSKGVHIFEVRNGNRTPVLKFPWRETKKISFAKKKICLQNTSDEIKHLFQTDSNKTCQYLLQLSTDQHKFNLQTKARQNNQELQDLENNPLSSLQYSLDPAVRTVPNLSTRSNPDHLKRISYSEASLNKAQSGSVLVHDELHLPGFHPMASTGFSKPRLMSRSHHNLARLSESAEHRMDGSNSRLVQPPFNQAASYVQQHQRASSDTDSLAQQQDNSPSWRLNQPKKESDSSSIEDTGQAYVVGVSMHGSSGVPSTPASVNDSLKKKLKELPSPEREITTVNLKKDVKYGLGFQVVGGENSGRADLGTFISSITPGGPADLDGCLKPGDRLISVNDLNVEGLSHAVTIDILQNVPDDVTLVVSQPKERSSNSAQRQELNVDSSSEENAETGNPSPPPLRAGMPSSASSPGRHNASLGPQDSKPGSAAKTSQSPLDRIQKCLERAAGPATAETAAQSRGTEPKVGLNPTPPALPPKIRKVKLSENPKFSELSDRGDTDMDEETYSSYQEKLKVKKVRSLRESAAENINGNAPGVNSLPPGELFDVELSKTDSGLGIKVTGGANTSIRHGGIYVKGIIPKGAAELDGRIQKGDRVVAVNGKSLEGATHKQAVDVLRETGQEVISALRGTGQEVTLLLCRPEQGVLREIDSSALTPKPSPKKQPANLSDLSLNSSATASPPQVYMDQSPVGKALERLQFKSPARHNSYSDSSGEDEELEEAFSLERSRQNWEQSVYQTPASNPGLGLYDSPGQLENTFHSAFYSPNLSMMRSDLNNRYLISQIDSRSTSPSLPGMSSACCPSPDPLPPPMPMPLNFTMSDDRQNMGEDLPEVELKVSLLKSEKGSLGFTLTKGNDQGCYVHDIVQDPAKGDGRLRPGDRMIMVNNTDVSNMSHTEVVSLVRAAPRLVDLIVGRILRAPNPPIEAHLLPDICFKSKQEPLGLVLDGGRESDYRVLFVRDIEPDSPVFKEGSLRPLDLIHYINGAPTQDLTLRESIKLLELSPDNVTLKATRDGKPVIPEQRSSRCCFLQSQEEILKLDLEKPPSGGLGFSVIGGERGVFVKSIAPGGVAEASGQLQVGDRLLKVNEELMIGVSHTQAVTTIRKTKGLVHLIVSRPPDQNPNTYLAYLPINSDKCNGSTDYESDPLEEKRETEQRAELSEDTDWDGSSLPDDSPVSPRRAPWQEESVDNPRNANYLQMSAGQPEEDEITWGSDELPVENISSRDGPIITKDELTSLPLVTVVPHGQYSGPKLNSVVRMMRGLLEQKVPLQEFENLQNLQPLDDCLIGQTKENKKKNRYKNIIPFDTTRVMLGKDGGYINANFINMPVKEENFLYVACQGPLPTTLGDFWQMVWEQKSDVIAMMTQEVEGGKVKCQRYWPDTPRTAEMVDDRLQITVIKDQHLDHFIIRLIEVKDVQTNESQLVTHLNYTGWPDHGTPSQPEHLLTFISYMRHIHRSGPIITHCSAGIGRSGALICIDVVLGLISKDADFDISDIVRNMRLQRYGMVQTEEQYIFCYQVILYVLRCLQAEEKISG</sequence>
<dbReference type="CDD" id="cd23060">
    <property type="entry name" value="PDZ5_DrPTPN13-like"/>
    <property type="match status" value="1"/>
</dbReference>
<evidence type="ECO:0000313" key="17">
    <source>
        <dbReference type="Ensembl" id="ENSKMAP00000018440.1"/>
    </source>
</evidence>
<evidence type="ECO:0000256" key="5">
    <source>
        <dbReference type="ARBA" id="ARBA00022737"/>
    </source>
</evidence>
<feature type="region of interest" description="Disordered" evidence="11">
    <location>
        <begin position="387"/>
        <end position="423"/>
    </location>
</feature>
<dbReference type="Pfam" id="PF16599">
    <property type="entry name" value="PTN13_u3"/>
    <property type="match status" value="1"/>
</dbReference>
<feature type="domain" description="FERM" evidence="14">
    <location>
        <begin position="543"/>
        <end position="842"/>
    </location>
</feature>
<dbReference type="GO" id="GO:0005856">
    <property type="term" value="C:cytoskeleton"/>
    <property type="evidence" value="ECO:0007669"/>
    <property type="project" value="UniProtKB-SubCell"/>
</dbReference>
<dbReference type="CDD" id="cd06696">
    <property type="entry name" value="PDZ4_PTPN13-like"/>
    <property type="match status" value="1"/>
</dbReference>
<dbReference type="Pfam" id="PF00595">
    <property type="entry name" value="PDZ"/>
    <property type="match status" value="4"/>
</dbReference>
<dbReference type="Gene3D" id="3.90.190.10">
    <property type="entry name" value="Protein tyrosine phosphatase superfamily"/>
    <property type="match status" value="1"/>
</dbReference>
<dbReference type="InterPro" id="IPR036085">
    <property type="entry name" value="PAZ_dom_sf"/>
</dbReference>
<reference evidence="17" key="2">
    <citation type="submission" date="2025-09" db="UniProtKB">
        <authorList>
            <consortium name="Ensembl"/>
        </authorList>
    </citation>
    <scope>IDENTIFICATION</scope>
</reference>
<dbReference type="Ensembl" id="ENSKMAT00000018696.1">
    <property type="protein sequence ID" value="ENSKMAP00000018440.1"/>
    <property type="gene ID" value="ENSKMAG00000013642.1"/>
</dbReference>
<feature type="binding site" evidence="10">
    <location>
        <position position="2195"/>
    </location>
    <ligand>
        <name>substrate</name>
    </ligand>
</feature>
<dbReference type="PRINTS" id="PR00935">
    <property type="entry name" value="BAND41"/>
</dbReference>
<feature type="compositionally biased region" description="Polar residues" evidence="11">
    <location>
        <begin position="260"/>
        <end position="269"/>
    </location>
</feature>
<keyword evidence="18" id="KW-1185">Reference proteome</keyword>
<dbReference type="STRING" id="37003.ENSKMAP00000018440"/>
<evidence type="ECO:0000259" key="16">
    <source>
        <dbReference type="PROSITE" id="PS51377"/>
    </source>
</evidence>
<evidence type="ECO:0000256" key="3">
    <source>
        <dbReference type="ARBA" id="ARBA00009649"/>
    </source>
</evidence>
<dbReference type="InterPro" id="IPR018979">
    <property type="entry name" value="FERM_N"/>
</dbReference>
<dbReference type="SMART" id="SM00404">
    <property type="entry name" value="PTPc_motif"/>
    <property type="match status" value="1"/>
</dbReference>
<dbReference type="CDD" id="cd17195">
    <property type="entry name" value="FERM_F1_PTPN13"/>
    <property type="match status" value="1"/>
</dbReference>
<keyword evidence="4 8" id="KW-0963">Cytoplasm</keyword>
<feature type="domain" description="PDZ" evidence="15">
    <location>
        <begin position="1310"/>
        <end position="1387"/>
    </location>
</feature>
<evidence type="ECO:0000256" key="9">
    <source>
        <dbReference type="PIRSR" id="PIRSR000933-50"/>
    </source>
</evidence>
<keyword evidence="7" id="KW-0539">Nucleus</keyword>
<feature type="region of interest" description="Disordered" evidence="11">
    <location>
        <begin position="1413"/>
        <end position="1450"/>
    </location>
</feature>
<feature type="binding site" evidence="10">
    <location>
        <begin position="2225"/>
        <end position="2231"/>
    </location>
    <ligand>
        <name>substrate</name>
    </ligand>
</feature>
<dbReference type="InterPro" id="IPR029021">
    <property type="entry name" value="Prot-tyrosine_phosphatase-like"/>
</dbReference>
<evidence type="ECO:0000259" key="12">
    <source>
        <dbReference type="PROSITE" id="PS50055"/>
    </source>
</evidence>
<dbReference type="SUPFAM" id="SSF52799">
    <property type="entry name" value="(Phosphotyrosine protein) phosphatases II"/>
    <property type="match status" value="1"/>
</dbReference>
<dbReference type="InterPro" id="IPR035963">
    <property type="entry name" value="FERM_2"/>
</dbReference>
<feature type="region of interest" description="Disordered" evidence="11">
    <location>
        <begin position="1130"/>
        <end position="1244"/>
    </location>
</feature>
<evidence type="ECO:0000256" key="7">
    <source>
        <dbReference type="ARBA" id="ARBA00023242"/>
    </source>
</evidence>
<dbReference type="GO" id="GO:0005634">
    <property type="term" value="C:nucleus"/>
    <property type="evidence" value="ECO:0007669"/>
    <property type="project" value="UniProtKB-SubCell"/>
</dbReference>
<feature type="compositionally biased region" description="Acidic residues" evidence="11">
    <location>
        <begin position="1476"/>
        <end position="1486"/>
    </location>
</feature>
<dbReference type="PRINTS" id="PR00700">
    <property type="entry name" value="PRTYPHPHTASE"/>
</dbReference>
<dbReference type="GO" id="GO:0004725">
    <property type="term" value="F:protein tyrosine phosphatase activity"/>
    <property type="evidence" value="ECO:0007669"/>
    <property type="project" value="UniProtKB-UniRule"/>
</dbReference>
<dbReference type="Pfam" id="PF00102">
    <property type="entry name" value="Y_phosphatase"/>
    <property type="match status" value="1"/>
</dbReference>
<feature type="domain" description="PDZ" evidence="15">
    <location>
        <begin position="1799"/>
        <end position="1879"/>
    </location>
</feature>
<feature type="domain" description="Tyrosine specific protein phosphatases" evidence="13">
    <location>
        <begin position="2206"/>
        <end position="2275"/>
    </location>
</feature>
<dbReference type="InterPro" id="IPR019748">
    <property type="entry name" value="FERM_central"/>
</dbReference>
<dbReference type="GO" id="GO:0005737">
    <property type="term" value="C:cytoplasm"/>
    <property type="evidence" value="ECO:0007669"/>
    <property type="project" value="UniProtKB-UniRule"/>
</dbReference>
<dbReference type="SUPFAM" id="SSF101690">
    <property type="entry name" value="PAZ domain"/>
    <property type="match status" value="1"/>
</dbReference>
<evidence type="ECO:0000256" key="11">
    <source>
        <dbReference type="SAM" id="MobiDB-lite"/>
    </source>
</evidence>
<dbReference type="SMART" id="SM00295">
    <property type="entry name" value="B41"/>
    <property type="match status" value="1"/>
</dbReference>
<dbReference type="InterPro" id="IPR001478">
    <property type="entry name" value="PDZ"/>
</dbReference>
<dbReference type="Gene3D" id="2.30.42.10">
    <property type="match status" value="5"/>
</dbReference>
<dbReference type="Proteomes" id="UP000264800">
    <property type="component" value="Unplaced"/>
</dbReference>
<dbReference type="SUPFAM" id="SSF54236">
    <property type="entry name" value="Ubiquitin-like"/>
    <property type="match status" value="1"/>
</dbReference>
<dbReference type="SMART" id="SM00194">
    <property type="entry name" value="PTPc"/>
    <property type="match status" value="1"/>
</dbReference>
<feature type="domain" description="KIND" evidence="16">
    <location>
        <begin position="3"/>
        <end position="186"/>
    </location>
</feature>
<evidence type="ECO:0000259" key="13">
    <source>
        <dbReference type="PROSITE" id="PS50056"/>
    </source>
</evidence>
<dbReference type="Pfam" id="PF00373">
    <property type="entry name" value="FERM_M"/>
    <property type="match status" value="1"/>
</dbReference>
<dbReference type="PANTHER" id="PTHR46900:SF1">
    <property type="entry name" value="TYROSINE-PROTEIN PHOSPHATASE NON-RECEPTOR TYPE 13"/>
    <property type="match status" value="1"/>
</dbReference>
<evidence type="ECO:0000256" key="6">
    <source>
        <dbReference type="ARBA" id="ARBA00023212"/>
    </source>
</evidence>
<reference evidence="17" key="1">
    <citation type="submission" date="2025-08" db="UniProtKB">
        <authorList>
            <consortium name="Ensembl"/>
        </authorList>
    </citation>
    <scope>IDENTIFICATION</scope>
</reference>
<dbReference type="GO" id="GO:0036312">
    <property type="term" value="F:phosphatidylinositol 3-kinase regulatory subunit binding"/>
    <property type="evidence" value="ECO:0007669"/>
    <property type="project" value="TreeGrafter"/>
</dbReference>
<dbReference type="InterPro" id="IPR052074">
    <property type="entry name" value="NonRcpt_TyrProt_Phosphatase"/>
</dbReference>
<dbReference type="InterPro" id="IPR011019">
    <property type="entry name" value="KIND_dom"/>
</dbReference>
<dbReference type="SUPFAM" id="SSF50156">
    <property type="entry name" value="PDZ domain-like"/>
    <property type="match status" value="5"/>
</dbReference>
<dbReference type="InterPro" id="IPR003595">
    <property type="entry name" value="Tyr_Pase_cat"/>
</dbReference>
<feature type="domain" description="PDZ" evidence="15">
    <location>
        <begin position="1697"/>
        <end position="1776"/>
    </location>
</feature>
<dbReference type="SUPFAM" id="SSF50729">
    <property type="entry name" value="PH domain-like"/>
    <property type="match status" value="1"/>
</dbReference>
<dbReference type="Gene3D" id="2.30.29.30">
    <property type="entry name" value="Pleckstrin-homology domain (PH domain)/Phosphotyrosine-binding domain (PTB)"/>
    <property type="match status" value="1"/>
</dbReference>
<dbReference type="PANTHER" id="PTHR46900">
    <property type="entry name" value="TYROSINE-PROTEIN PHOSPHATASE NON-RECEPTOR TYPE 13"/>
    <property type="match status" value="1"/>
</dbReference>
<dbReference type="CDD" id="cd23072">
    <property type="entry name" value="PDZ1_PTPN13-like"/>
    <property type="match status" value="1"/>
</dbReference>
<dbReference type="SMART" id="SM00228">
    <property type="entry name" value="PDZ"/>
    <property type="match status" value="5"/>
</dbReference>
<feature type="compositionally biased region" description="Low complexity" evidence="11">
    <location>
        <begin position="403"/>
        <end position="415"/>
    </location>
</feature>
<dbReference type="Pfam" id="PF09379">
    <property type="entry name" value="FERM_N"/>
    <property type="match status" value="1"/>
</dbReference>
<organism evidence="17 18">
    <name type="scientific">Kryptolebias marmoratus</name>
    <name type="common">Mangrove killifish</name>
    <name type="synonym">Rivulus marmoratus</name>
    <dbReference type="NCBI Taxonomy" id="37003"/>
    <lineage>
        <taxon>Eukaryota</taxon>
        <taxon>Metazoa</taxon>
        <taxon>Chordata</taxon>
        <taxon>Craniata</taxon>
        <taxon>Vertebrata</taxon>
        <taxon>Euteleostomi</taxon>
        <taxon>Actinopterygii</taxon>
        <taxon>Neopterygii</taxon>
        <taxon>Teleostei</taxon>
        <taxon>Neoteleostei</taxon>
        <taxon>Acanthomorphata</taxon>
        <taxon>Ovalentaria</taxon>
        <taxon>Atherinomorphae</taxon>
        <taxon>Cyprinodontiformes</taxon>
        <taxon>Rivulidae</taxon>
        <taxon>Kryptolebias</taxon>
    </lineage>
</organism>
<dbReference type="PROSITE" id="PS50055">
    <property type="entry name" value="TYR_PHOSPHATASE_PTP"/>
    <property type="match status" value="1"/>
</dbReference>
<evidence type="ECO:0000256" key="1">
    <source>
        <dbReference type="ARBA" id="ARBA00004123"/>
    </source>
</evidence>
<dbReference type="InterPro" id="IPR029071">
    <property type="entry name" value="Ubiquitin-like_domsf"/>
</dbReference>
<dbReference type="PROSITE" id="PS50057">
    <property type="entry name" value="FERM_3"/>
    <property type="match status" value="1"/>
</dbReference>
<evidence type="ECO:0000313" key="18">
    <source>
        <dbReference type="Proteomes" id="UP000264800"/>
    </source>
</evidence>
<dbReference type="InterPro" id="IPR000242">
    <property type="entry name" value="PTP_cat"/>
</dbReference>
<comment type="catalytic activity">
    <reaction evidence="8">
        <text>O-phospho-L-tyrosyl-[protein] + H2O = L-tyrosyl-[protein] + phosphate</text>
        <dbReference type="Rhea" id="RHEA:10684"/>
        <dbReference type="Rhea" id="RHEA-COMP:10136"/>
        <dbReference type="Rhea" id="RHEA-COMP:20101"/>
        <dbReference type="ChEBI" id="CHEBI:15377"/>
        <dbReference type="ChEBI" id="CHEBI:43474"/>
        <dbReference type="ChEBI" id="CHEBI:46858"/>
        <dbReference type="ChEBI" id="CHEBI:61978"/>
        <dbReference type="EC" id="3.1.3.48"/>
    </reaction>
</comment>
<evidence type="ECO:0000259" key="14">
    <source>
        <dbReference type="PROSITE" id="PS50057"/>
    </source>
</evidence>
<feature type="compositionally biased region" description="Low complexity" evidence="11">
    <location>
        <begin position="1429"/>
        <end position="1443"/>
    </location>
</feature>
<name>A0A3Q3AQ24_KRYMA</name>
<dbReference type="SMART" id="SM01196">
    <property type="entry name" value="FERM_C"/>
    <property type="match status" value="1"/>
</dbReference>
<dbReference type="FunFam" id="3.10.20.90:FF:000082">
    <property type="entry name" value="Tyrosine-protein phosphatase non-receptor type 13"/>
    <property type="match status" value="1"/>
</dbReference>
<evidence type="ECO:0000256" key="8">
    <source>
        <dbReference type="PIRNR" id="PIRNR000933"/>
    </source>
</evidence>
<dbReference type="PROSITE" id="PS50106">
    <property type="entry name" value="PDZ"/>
    <property type="match status" value="5"/>
</dbReference>
<feature type="active site" description="Phosphocysteine intermediate" evidence="9">
    <location>
        <position position="2225"/>
    </location>
</feature>
<dbReference type="InterPro" id="IPR019749">
    <property type="entry name" value="Band_41_domain"/>
</dbReference>
<feature type="compositionally biased region" description="Polar residues" evidence="11">
    <location>
        <begin position="1137"/>
        <end position="1149"/>
    </location>
</feature>
<dbReference type="InterPro" id="IPR036034">
    <property type="entry name" value="PDZ_sf"/>
</dbReference>
<dbReference type="Gene3D" id="3.10.20.90">
    <property type="entry name" value="Phosphatidylinositol 3-kinase Catalytic Subunit, Chain A, domain 1"/>
    <property type="match status" value="1"/>
</dbReference>
<proteinExistence type="inferred from homology"/>
<feature type="region of interest" description="Disordered" evidence="11">
    <location>
        <begin position="251"/>
        <end position="271"/>
    </location>
</feature>